<dbReference type="PROSITE" id="PS50294">
    <property type="entry name" value="WD_REPEATS_REGION"/>
    <property type="match status" value="3"/>
</dbReference>
<dbReference type="PANTHER" id="PTHR22838">
    <property type="entry name" value="WD REPEAT PROTEIN 26-RELATED"/>
    <property type="match status" value="1"/>
</dbReference>
<dbReference type="InterPro" id="IPR015943">
    <property type="entry name" value="WD40/YVTN_repeat-like_dom_sf"/>
</dbReference>
<dbReference type="Pfam" id="PF00400">
    <property type="entry name" value="WD40"/>
    <property type="match status" value="5"/>
</dbReference>
<dbReference type="InterPro" id="IPR051350">
    <property type="entry name" value="WD_repeat-ST_regulator"/>
</dbReference>
<sequence length="622" mass="70572">MDQLPEFCSRDNSVVMKEIFGLQTSFILHGEDADKLRLQTLSEEAAVRKFYAVEIWSRSHVACLLFVSLNQKLLGKLTHYNFYSLLALRYLMAQPLTSQRDVETVGSKGVIKRNEYVRIITRALYSLDYNMTADLLQEESRIPLDSPELMLLKKQVLDGNWEESVKTLCTISLLDKATLSLASFLILEQKFLKFLRMDNNVLDALNVLRKEIVPLGINLNRVHELAAWIISPSGYRNTDQGTKSAKSEILEKLLKFLPPSLAIPPTRLESIVEEALDLQRGACLFHNVFDSDLSLYPDHQCGRGRLPSSIKQILQVHTDEVWFLQFSHNGKYLASSSKDHSAIIWQVMNGGKVSWKHTLIGHQKPVLTISWSPDDNQLLTCGEDEVIRRWDANSGQCLHVYEKTAVGFISCAWSPDGRVILAGMTNKSFSLWNVNGAELDCWEENTLRISEMTIIDAGDMIVSICRGNTIVFLDWEEKRCQKLIQEEEVITSFSLSKDKKFLLVNLTNQEIHLWNLEGYPQILARYKGHTRSRFIIRSCFGGCEEAFIASGSEDSQVYVWHRGSGKLIQALDGHSGAVNCVSWNPVNIYMLASASDDGAIRIWGPDPRMDQLGLGFESCRWR</sequence>
<dbReference type="InterPro" id="IPR006595">
    <property type="entry name" value="CTLH_C"/>
</dbReference>
<name>A0A835JTW6_9ROSI</name>
<dbReference type="Pfam" id="PF23627">
    <property type="entry name" value="LisH_WDR26"/>
    <property type="match status" value="1"/>
</dbReference>
<comment type="caution">
    <text evidence="5">The sequence shown here is derived from an EMBL/GenBank/DDBJ whole genome shotgun (WGS) entry which is preliminary data.</text>
</comment>
<dbReference type="PROSITE" id="PS50897">
    <property type="entry name" value="CTLH"/>
    <property type="match status" value="1"/>
</dbReference>
<gene>
    <name evidence="5" type="ORF">SADUNF_Sadunf08G0000600</name>
</gene>
<feature type="repeat" description="WD" evidence="3">
    <location>
        <begin position="359"/>
        <end position="400"/>
    </location>
</feature>
<dbReference type="PROSITE" id="PS50082">
    <property type="entry name" value="WD_REPEATS_2"/>
    <property type="match status" value="3"/>
</dbReference>
<keyword evidence="2" id="KW-0677">Repeat</keyword>
<evidence type="ECO:0000313" key="6">
    <source>
        <dbReference type="Proteomes" id="UP000657918"/>
    </source>
</evidence>
<accession>A0A835JTW6</accession>
<dbReference type="OrthoDB" id="972532at2759"/>
<dbReference type="EMBL" id="JADGMS010000008">
    <property type="protein sequence ID" value="KAF9676423.1"/>
    <property type="molecule type" value="Genomic_DNA"/>
</dbReference>
<organism evidence="5 6">
    <name type="scientific">Salix dunnii</name>
    <dbReference type="NCBI Taxonomy" id="1413687"/>
    <lineage>
        <taxon>Eukaryota</taxon>
        <taxon>Viridiplantae</taxon>
        <taxon>Streptophyta</taxon>
        <taxon>Embryophyta</taxon>
        <taxon>Tracheophyta</taxon>
        <taxon>Spermatophyta</taxon>
        <taxon>Magnoliopsida</taxon>
        <taxon>eudicotyledons</taxon>
        <taxon>Gunneridae</taxon>
        <taxon>Pentapetalae</taxon>
        <taxon>rosids</taxon>
        <taxon>fabids</taxon>
        <taxon>Malpighiales</taxon>
        <taxon>Salicaceae</taxon>
        <taxon>Saliceae</taxon>
        <taxon>Salix</taxon>
    </lineage>
</organism>
<dbReference type="InterPro" id="IPR036322">
    <property type="entry name" value="WD40_repeat_dom_sf"/>
</dbReference>
<keyword evidence="6" id="KW-1185">Reference proteome</keyword>
<keyword evidence="1 3" id="KW-0853">WD repeat</keyword>
<dbReference type="InterPro" id="IPR001680">
    <property type="entry name" value="WD40_rpt"/>
</dbReference>
<dbReference type="Gene3D" id="2.130.10.10">
    <property type="entry name" value="YVTN repeat-like/Quinoprotein amine dehydrogenase"/>
    <property type="match status" value="1"/>
</dbReference>
<reference evidence="5 6" key="1">
    <citation type="submission" date="2020-10" db="EMBL/GenBank/DDBJ databases">
        <title>Plant Genome Project.</title>
        <authorList>
            <person name="Zhang R.-G."/>
        </authorList>
    </citation>
    <scope>NUCLEOTIDE SEQUENCE [LARGE SCALE GENOMIC DNA]</scope>
    <source>
        <strain evidence="5">FAFU-HL-1</strain>
        <tissue evidence="5">Leaf</tissue>
    </source>
</reference>
<evidence type="ECO:0000256" key="3">
    <source>
        <dbReference type="PROSITE-ProRule" id="PRU00221"/>
    </source>
</evidence>
<evidence type="ECO:0000256" key="2">
    <source>
        <dbReference type="ARBA" id="ARBA00022737"/>
    </source>
</evidence>
<evidence type="ECO:0000313" key="5">
    <source>
        <dbReference type="EMBL" id="KAF9676423.1"/>
    </source>
</evidence>
<feature type="repeat" description="WD" evidence="3">
    <location>
        <begin position="314"/>
        <end position="347"/>
    </location>
</feature>
<evidence type="ECO:0000259" key="4">
    <source>
        <dbReference type="PROSITE" id="PS50897"/>
    </source>
</evidence>
<dbReference type="SUPFAM" id="SSF50978">
    <property type="entry name" value="WD40 repeat-like"/>
    <property type="match status" value="1"/>
</dbReference>
<dbReference type="Proteomes" id="UP000657918">
    <property type="component" value="Chromosome 8"/>
</dbReference>
<dbReference type="SMART" id="SM00320">
    <property type="entry name" value="WD40"/>
    <property type="match status" value="7"/>
</dbReference>
<protein>
    <recommendedName>
        <fullName evidence="4">CTLH domain-containing protein</fullName>
    </recommendedName>
</protein>
<dbReference type="AlphaFoldDB" id="A0A835JTW6"/>
<evidence type="ECO:0000256" key="1">
    <source>
        <dbReference type="ARBA" id="ARBA00022574"/>
    </source>
</evidence>
<feature type="domain" description="CTLH" evidence="4">
    <location>
        <begin position="145"/>
        <end position="202"/>
    </location>
</feature>
<proteinExistence type="predicted"/>
<dbReference type="PANTHER" id="PTHR22838:SF6">
    <property type="entry name" value="WD REPEAT-CONTAINING PROTEIN 26 HOMOLOG"/>
    <property type="match status" value="1"/>
</dbReference>
<dbReference type="CDD" id="cd00200">
    <property type="entry name" value="WD40"/>
    <property type="match status" value="1"/>
</dbReference>
<feature type="repeat" description="WD" evidence="3">
    <location>
        <begin position="571"/>
        <end position="603"/>
    </location>
</feature>